<feature type="region of interest" description="Disordered" evidence="1">
    <location>
        <begin position="1"/>
        <end position="73"/>
    </location>
</feature>
<protein>
    <submittedName>
        <fullName evidence="2">Uncharacterized protein</fullName>
    </submittedName>
</protein>
<dbReference type="EMBL" id="JASGXD010000025">
    <property type="protein sequence ID" value="KAK5999406.1"/>
    <property type="molecule type" value="Genomic_DNA"/>
</dbReference>
<reference evidence="2 3" key="1">
    <citation type="submission" date="2023-11" db="EMBL/GenBank/DDBJ databases">
        <title>Draft genome sequence and annotation of the polyextremotolerant black yeast-like fungus Aureobasidium pullulans NRRL 62042.</title>
        <authorList>
            <person name="Dielentheis-Frenken M.R.E."/>
            <person name="Wibberg D."/>
            <person name="Blank L.M."/>
            <person name="Tiso T."/>
        </authorList>
    </citation>
    <scope>NUCLEOTIDE SEQUENCE [LARGE SCALE GENOMIC DNA]</scope>
    <source>
        <strain evidence="2 3">NRRL 62042</strain>
    </source>
</reference>
<proteinExistence type="predicted"/>
<keyword evidence="3" id="KW-1185">Reference proteome</keyword>
<name>A0ABR0T623_AURPU</name>
<feature type="compositionally biased region" description="Basic and acidic residues" evidence="1">
    <location>
        <begin position="8"/>
        <end position="43"/>
    </location>
</feature>
<evidence type="ECO:0000313" key="3">
    <source>
        <dbReference type="Proteomes" id="UP001341245"/>
    </source>
</evidence>
<comment type="caution">
    <text evidence="2">The sequence shown here is derived from an EMBL/GenBank/DDBJ whole genome shotgun (WGS) entry which is preliminary data.</text>
</comment>
<dbReference type="Proteomes" id="UP001341245">
    <property type="component" value="Unassembled WGS sequence"/>
</dbReference>
<accession>A0ABR0T623</accession>
<evidence type="ECO:0000313" key="2">
    <source>
        <dbReference type="EMBL" id="KAK5999406.1"/>
    </source>
</evidence>
<sequence length="89" mass="10050">MASNNNAEKPEGDSTNKEAINETADKSIEKKEAVYKKSDKAPVEHSSSASAQTMPEFEHDENPMPKSRFRKGNLFINVEKANTFYEKKK</sequence>
<organism evidence="2 3">
    <name type="scientific">Aureobasidium pullulans</name>
    <name type="common">Black yeast</name>
    <name type="synonym">Pullularia pullulans</name>
    <dbReference type="NCBI Taxonomy" id="5580"/>
    <lineage>
        <taxon>Eukaryota</taxon>
        <taxon>Fungi</taxon>
        <taxon>Dikarya</taxon>
        <taxon>Ascomycota</taxon>
        <taxon>Pezizomycotina</taxon>
        <taxon>Dothideomycetes</taxon>
        <taxon>Dothideomycetidae</taxon>
        <taxon>Dothideales</taxon>
        <taxon>Saccotheciaceae</taxon>
        <taxon>Aureobasidium</taxon>
    </lineage>
</organism>
<evidence type="ECO:0000256" key="1">
    <source>
        <dbReference type="SAM" id="MobiDB-lite"/>
    </source>
</evidence>
<gene>
    <name evidence="2" type="ORF">QM012_005531</name>
</gene>